<dbReference type="SUPFAM" id="SSF55136">
    <property type="entry name" value="Probable bacterial effector-binding domain"/>
    <property type="match status" value="1"/>
</dbReference>
<dbReference type="Gene3D" id="3.20.80.10">
    <property type="entry name" value="Regulatory factor, effector binding domain"/>
    <property type="match status" value="1"/>
</dbReference>
<sequence length="160" mass="18424">MYLRTEVLPKKTLVGRRLNMSLAHNRTFELWSGFMPLRKTIADPVGSDLYSVQVFSEMPEGTSFGPDTSFEKWAAVEVKGEASYGDGLETLCLIGGLYAVFLHKGLSSEFNRTMDFIFKEWLPVSDYRLDHRPHFELLGSKYKNDRPESEEEVWIPIRPK</sequence>
<dbReference type="AlphaFoldDB" id="G0LC87"/>
<accession>G0LC87</accession>
<reference evidence="3" key="1">
    <citation type="submission" date="2009-07" db="EMBL/GenBank/DDBJ databases">
        <title>Complete genome sequence of Zobellia galactanivorans Dsij.</title>
        <authorList>
            <consortium name="Genoscope - CEA"/>
        </authorList>
    </citation>
    <scope>NUCLEOTIDE SEQUENCE [LARGE SCALE GENOMIC DNA]</scope>
    <source>
        <strain evidence="3">DSM 12802 / CCUG 47099 / CIP 106680 / NCIMB 13871 / Dsij</strain>
    </source>
</reference>
<dbReference type="KEGG" id="zga:ZOBELLIA_2586"/>
<dbReference type="HOGENOM" id="CLU_108864_0_0_10"/>
<keyword evidence="3" id="KW-1185">Reference proteome</keyword>
<dbReference type="RefSeq" id="WP_013993932.1">
    <property type="nucleotide sequence ID" value="NC_015844.1"/>
</dbReference>
<dbReference type="SMART" id="SM00871">
    <property type="entry name" value="AraC_E_bind"/>
    <property type="match status" value="1"/>
</dbReference>
<evidence type="ECO:0000313" key="2">
    <source>
        <dbReference type="EMBL" id="CAZ96736.1"/>
    </source>
</evidence>
<dbReference type="InterPro" id="IPR011256">
    <property type="entry name" value="Reg_factor_effector_dom_sf"/>
</dbReference>
<name>G0LC87_ZOBGA</name>
<gene>
    <name evidence="2" type="ordered locus">zobellia_2586</name>
</gene>
<dbReference type="InterPro" id="IPR010499">
    <property type="entry name" value="AraC_E-bd"/>
</dbReference>
<dbReference type="OrthoDB" id="8560232at2"/>
<dbReference type="STRING" id="63186.ZOBELLIA_2586"/>
<dbReference type="InterPro" id="IPR029442">
    <property type="entry name" value="GyrI-like"/>
</dbReference>
<evidence type="ECO:0000313" key="3">
    <source>
        <dbReference type="Proteomes" id="UP000008898"/>
    </source>
</evidence>
<dbReference type="Proteomes" id="UP000008898">
    <property type="component" value="Chromosome"/>
</dbReference>
<organism evidence="2 3">
    <name type="scientific">Zobellia galactanivorans (strain DSM 12802 / CCUG 47099 / CIP 106680 / NCIMB 13871 / Dsij)</name>
    <dbReference type="NCBI Taxonomy" id="63186"/>
    <lineage>
        <taxon>Bacteria</taxon>
        <taxon>Pseudomonadati</taxon>
        <taxon>Bacteroidota</taxon>
        <taxon>Flavobacteriia</taxon>
        <taxon>Flavobacteriales</taxon>
        <taxon>Flavobacteriaceae</taxon>
        <taxon>Zobellia</taxon>
    </lineage>
</organism>
<protein>
    <recommendedName>
        <fullName evidence="1">AraC effector-binding domain-containing protein</fullName>
    </recommendedName>
</protein>
<feature type="domain" description="AraC effector-binding" evidence="1">
    <location>
        <begin position="1"/>
        <end position="158"/>
    </location>
</feature>
<evidence type="ECO:0000259" key="1">
    <source>
        <dbReference type="SMART" id="SM00871"/>
    </source>
</evidence>
<reference evidence="2 3" key="2">
    <citation type="journal article" date="2012" name="Environ. Microbiol.">
        <title>Characterization of the first alginolytic operons in a marine bacterium: from their emergence in marine Flavobacteriia to their independent transfers to marine Proteobacteria and human gut Bacteroides.</title>
        <authorList>
            <person name="Thomas F."/>
            <person name="Barbeyron T."/>
            <person name="Tonon T."/>
            <person name="Genicot S."/>
            <person name="Czjzek M."/>
            <person name="Michel G."/>
        </authorList>
    </citation>
    <scope>NUCLEOTIDE SEQUENCE [LARGE SCALE GENOMIC DNA]</scope>
    <source>
        <strain evidence="3">DSM 12802 / CCUG 47099 / CIP 106680 / NCIMB 13871 / Dsij</strain>
    </source>
</reference>
<dbReference type="Pfam" id="PF06445">
    <property type="entry name" value="GyrI-like"/>
    <property type="match status" value="1"/>
</dbReference>
<dbReference type="EMBL" id="FP476056">
    <property type="protein sequence ID" value="CAZ96736.1"/>
    <property type="molecule type" value="Genomic_DNA"/>
</dbReference>
<proteinExistence type="predicted"/>